<dbReference type="PANTHER" id="PTHR33116">
    <property type="entry name" value="REVERSE TRANSCRIPTASE ZINC-BINDING DOMAIN-CONTAINING PROTEIN-RELATED-RELATED"/>
    <property type="match status" value="1"/>
</dbReference>
<keyword evidence="2" id="KW-0808">Transferase</keyword>
<sequence length="667" mass="75733">PRSSMFKRRLIAADQASVFMAMTSDHNRSELGIQDHSNEQSSSKLIAMLRTTESQMIAGIENDIMDQDANAQPFPAYSRFSQHRNFCYQSPTPIIIVEYLARTPSDIMNYIEDEKSCLNPSIKQALALNVAFIEAKNKNLFHGVEVGVDKVHVFHLQFADDALLLGDWSKPNIENLSRILTCFHLASGLKVNFNKSKLFGIGTSQLELNSFATTIGCVPSHFPCTYLGLPIGANMARCAKWDPLIDHFHKRLSSWKARTLSFGGRLTLCKSVLGSLGVYYFSTFKAPKTIINKLEGIRIKFFCGGSSDTYKIPWIAWNKVISSPKQGGLGIGSLVVSNQALLAKWWWRFLIEDNALWCKVIRSIHGSQGGLHDASLIRSKSGPWYRIAKLKEDLLNDYGINLPLIFKKKIGNGESTRFWLDNWLGGPTLKGTFPYIFRLDNQPNCLVCDRVPDNNALSPNTPGHSSNILPIDLRFNWAWTRPIRSNIEHAEIVDISNMLSNLVLSPSCDIWECVIDDTRSFSIKGLRTHITNTTIALDQNHPRWNKLVPIKVNIASWRIDKGRLPTKINLDLRGIDLHSVRCPLCDDDLETEHHLFMHCRIAKQVWLDVLRWWNLPHANFSTITELFSLADHTHLTPNQRGCFNAVIHTTLWFLWRARNELVFASKR</sequence>
<evidence type="ECO:0000313" key="3">
    <source>
        <dbReference type="Proteomes" id="UP001151760"/>
    </source>
</evidence>
<reference evidence="2" key="1">
    <citation type="journal article" date="2022" name="Int. J. Mol. Sci.">
        <title>Draft Genome of Tanacetum Coccineum: Genomic Comparison of Closely Related Tanacetum-Family Plants.</title>
        <authorList>
            <person name="Yamashiro T."/>
            <person name="Shiraishi A."/>
            <person name="Nakayama K."/>
            <person name="Satake H."/>
        </authorList>
    </citation>
    <scope>NUCLEOTIDE SEQUENCE</scope>
</reference>
<keyword evidence="2" id="KW-0695">RNA-directed DNA polymerase</keyword>
<gene>
    <name evidence="2" type="ORF">Tco_0752781</name>
</gene>
<name>A0ABQ4Z8U1_9ASTR</name>
<keyword evidence="2" id="KW-0548">Nucleotidyltransferase</keyword>
<feature type="non-terminal residue" evidence="2">
    <location>
        <position position="1"/>
    </location>
</feature>
<dbReference type="EMBL" id="BQNB010011109">
    <property type="protein sequence ID" value="GJS86240.1"/>
    <property type="molecule type" value="Genomic_DNA"/>
</dbReference>
<dbReference type="InterPro" id="IPR026960">
    <property type="entry name" value="RVT-Znf"/>
</dbReference>
<dbReference type="Pfam" id="PF13966">
    <property type="entry name" value="zf-RVT"/>
    <property type="match status" value="1"/>
</dbReference>
<feature type="domain" description="Reverse transcriptase zinc-binding" evidence="1">
    <location>
        <begin position="525"/>
        <end position="606"/>
    </location>
</feature>
<dbReference type="GO" id="GO:0003964">
    <property type="term" value="F:RNA-directed DNA polymerase activity"/>
    <property type="evidence" value="ECO:0007669"/>
    <property type="project" value="UniProtKB-KW"/>
</dbReference>
<evidence type="ECO:0000259" key="1">
    <source>
        <dbReference type="Pfam" id="PF13966"/>
    </source>
</evidence>
<organism evidence="2 3">
    <name type="scientific">Tanacetum coccineum</name>
    <dbReference type="NCBI Taxonomy" id="301880"/>
    <lineage>
        <taxon>Eukaryota</taxon>
        <taxon>Viridiplantae</taxon>
        <taxon>Streptophyta</taxon>
        <taxon>Embryophyta</taxon>
        <taxon>Tracheophyta</taxon>
        <taxon>Spermatophyta</taxon>
        <taxon>Magnoliopsida</taxon>
        <taxon>eudicotyledons</taxon>
        <taxon>Gunneridae</taxon>
        <taxon>Pentapetalae</taxon>
        <taxon>asterids</taxon>
        <taxon>campanulids</taxon>
        <taxon>Asterales</taxon>
        <taxon>Asteraceae</taxon>
        <taxon>Asteroideae</taxon>
        <taxon>Anthemideae</taxon>
        <taxon>Anthemidinae</taxon>
        <taxon>Tanacetum</taxon>
    </lineage>
</organism>
<accession>A0ABQ4Z8U1</accession>
<protein>
    <submittedName>
        <fullName evidence="2">RNA-directed DNA polymerase</fullName>
    </submittedName>
</protein>
<dbReference type="Proteomes" id="UP001151760">
    <property type="component" value="Unassembled WGS sequence"/>
</dbReference>
<dbReference type="PANTHER" id="PTHR33116:SF79">
    <property type="entry name" value="REVERSE TRANSCRIPTASE DOMAIN, ZINC FINGER, CCHC-TYPE-RELATED"/>
    <property type="match status" value="1"/>
</dbReference>
<reference evidence="2" key="2">
    <citation type="submission" date="2022-01" db="EMBL/GenBank/DDBJ databases">
        <authorList>
            <person name="Yamashiro T."/>
            <person name="Shiraishi A."/>
            <person name="Satake H."/>
            <person name="Nakayama K."/>
        </authorList>
    </citation>
    <scope>NUCLEOTIDE SEQUENCE</scope>
</reference>
<evidence type="ECO:0000313" key="2">
    <source>
        <dbReference type="EMBL" id="GJS86240.1"/>
    </source>
</evidence>
<comment type="caution">
    <text evidence="2">The sequence shown here is derived from an EMBL/GenBank/DDBJ whole genome shotgun (WGS) entry which is preliminary data.</text>
</comment>
<proteinExistence type="predicted"/>
<keyword evidence="3" id="KW-1185">Reference proteome</keyword>